<dbReference type="InterPro" id="IPR036875">
    <property type="entry name" value="Znf_CCHC_sf"/>
</dbReference>
<dbReference type="CDD" id="cd04477">
    <property type="entry name" value="RPA1N"/>
    <property type="match status" value="1"/>
</dbReference>
<dbReference type="GO" id="GO:0005662">
    <property type="term" value="C:DNA replication factor A complex"/>
    <property type="evidence" value="ECO:0007669"/>
    <property type="project" value="TreeGrafter"/>
</dbReference>
<keyword evidence="3 13" id="KW-0235">DNA replication</keyword>
<comment type="function">
    <text evidence="13">Component of the replication protein A complex (RPA) required for DNA recombination, repair and replication. The activity of RPA is mediated by single-stranded DNA binding and protein interactions. Probably involved in repair of double-strand DNA breaks (DSBs) induced by genotoxic stresses.</text>
</comment>
<evidence type="ECO:0000256" key="13">
    <source>
        <dbReference type="RuleBase" id="RU364130"/>
    </source>
</evidence>
<dbReference type="Pfam" id="PF00098">
    <property type="entry name" value="zf-CCHC"/>
    <property type="match status" value="1"/>
</dbReference>
<dbReference type="Pfam" id="PF01336">
    <property type="entry name" value="tRNA_anti-codon"/>
    <property type="match status" value="1"/>
</dbReference>
<dbReference type="AlphaFoldDB" id="A0A6A2X4F1"/>
<keyword evidence="7 13" id="KW-0862">Zinc</keyword>
<reference evidence="16" key="1">
    <citation type="submission" date="2019-09" db="EMBL/GenBank/DDBJ databases">
        <title>Draft genome information of white flower Hibiscus syriacus.</title>
        <authorList>
            <person name="Kim Y.-M."/>
        </authorList>
    </citation>
    <scope>NUCLEOTIDE SEQUENCE [LARGE SCALE GENOMIC DNA]</scope>
    <source>
        <strain evidence="16">YM2019G1</strain>
    </source>
</reference>
<keyword evidence="11 13" id="KW-0539">Nucleus</keyword>
<dbReference type="GO" id="GO:0000724">
    <property type="term" value="P:double-strand break repair via homologous recombination"/>
    <property type="evidence" value="ECO:0007669"/>
    <property type="project" value="TreeGrafter"/>
</dbReference>
<dbReference type="InterPro" id="IPR007199">
    <property type="entry name" value="Rep_factor-A_N"/>
</dbReference>
<evidence type="ECO:0000256" key="12">
    <source>
        <dbReference type="PROSITE-ProRule" id="PRU00047"/>
    </source>
</evidence>
<evidence type="ECO:0000256" key="2">
    <source>
        <dbReference type="ARBA" id="ARBA00005690"/>
    </source>
</evidence>
<keyword evidence="4 13" id="KW-0479">Metal-binding</keyword>
<dbReference type="NCBIfam" id="TIGR00617">
    <property type="entry name" value="rpa1"/>
    <property type="match status" value="1"/>
</dbReference>
<dbReference type="GO" id="GO:0008270">
    <property type="term" value="F:zinc ion binding"/>
    <property type="evidence" value="ECO:0007669"/>
    <property type="project" value="UniProtKB-KW"/>
</dbReference>
<dbReference type="GO" id="GO:0003684">
    <property type="term" value="F:damaged DNA binding"/>
    <property type="evidence" value="ECO:0007669"/>
    <property type="project" value="TreeGrafter"/>
</dbReference>
<dbReference type="InterPro" id="IPR031657">
    <property type="entry name" value="REPA_OB_2"/>
</dbReference>
<comment type="subunit">
    <text evidence="13">Heterotrimer of RPA1, RPA2 and RPA3 (canonical replication protein A complex).</text>
</comment>
<evidence type="ECO:0000256" key="11">
    <source>
        <dbReference type="ARBA" id="ARBA00023242"/>
    </source>
</evidence>
<dbReference type="FunFam" id="2.40.50.140:FF:000041">
    <property type="entry name" value="Replication protein A subunit"/>
    <property type="match status" value="1"/>
</dbReference>
<keyword evidence="9" id="KW-0233">DNA recombination</keyword>
<proteinExistence type="inferred from homology"/>
<dbReference type="InterPro" id="IPR012340">
    <property type="entry name" value="NA-bd_OB-fold"/>
</dbReference>
<dbReference type="EMBL" id="VEPZ02001718">
    <property type="protein sequence ID" value="KAE8661915.1"/>
    <property type="molecule type" value="Genomic_DNA"/>
</dbReference>
<evidence type="ECO:0000256" key="1">
    <source>
        <dbReference type="ARBA" id="ARBA00004123"/>
    </source>
</evidence>
<dbReference type="Pfam" id="PF16900">
    <property type="entry name" value="REPA_OB_2"/>
    <property type="match status" value="1"/>
</dbReference>
<dbReference type="CDD" id="cd04474">
    <property type="entry name" value="RPA1_DBD_A"/>
    <property type="match status" value="1"/>
</dbReference>
<feature type="domain" description="CCHC-type" evidence="15">
    <location>
        <begin position="809"/>
        <end position="824"/>
    </location>
</feature>
<keyword evidence="5" id="KW-0227">DNA damage</keyword>
<keyword evidence="16" id="KW-0687">Ribonucleoprotein</keyword>
<dbReference type="InterPro" id="IPR004365">
    <property type="entry name" value="NA-bd_OB_tRNA"/>
</dbReference>
<keyword evidence="16" id="KW-0689">Ribosomal protein</keyword>
<evidence type="ECO:0000313" key="17">
    <source>
        <dbReference type="Proteomes" id="UP000436088"/>
    </source>
</evidence>
<evidence type="ECO:0000256" key="3">
    <source>
        <dbReference type="ARBA" id="ARBA00022705"/>
    </source>
</evidence>
<keyword evidence="17" id="KW-1185">Reference proteome</keyword>
<evidence type="ECO:0000256" key="9">
    <source>
        <dbReference type="ARBA" id="ARBA00023172"/>
    </source>
</evidence>
<evidence type="ECO:0000256" key="7">
    <source>
        <dbReference type="ARBA" id="ARBA00022833"/>
    </source>
</evidence>
<dbReference type="Pfam" id="PF08646">
    <property type="entry name" value="Rep_fac-A_C"/>
    <property type="match status" value="1"/>
</dbReference>
<feature type="region of interest" description="Disordered" evidence="14">
    <location>
        <begin position="206"/>
        <end position="262"/>
    </location>
</feature>
<feature type="compositionally biased region" description="Polar residues" evidence="14">
    <location>
        <begin position="238"/>
        <end position="257"/>
    </location>
</feature>
<dbReference type="PANTHER" id="PTHR23273">
    <property type="entry name" value="REPLICATION FACTOR A 1, RFA1"/>
    <property type="match status" value="1"/>
</dbReference>
<dbReference type="InterPro" id="IPR013955">
    <property type="entry name" value="Rep_factor-A_C"/>
</dbReference>
<organism evidence="16 17">
    <name type="scientific">Hibiscus syriacus</name>
    <name type="common">Rose of Sharon</name>
    <dbReference type="NCBI Taxonomy" id="106335"/>
    <lineage>
        <taxon>Eukaryota</taxon>
        <taxon>Viridiplantae</taxon>
        <taxon>Streptophyta</taxon>
        <taxon>Embryophyta</taxon>
        <taxon>Tracheophyta</taxon>
        <taxon>Spermatophyta</taxon>
        <taxon>Magnoliopsida</taxon>
        <taxon>eudicotyledons</taxon>
        <taxon>Gunneridae</taxon>
        <taxon>Pentapetalae</taxon>
        <taxon>rosids</taxon>
        <taxon>malvids</taxon>
        <taxon>Malvales</taxon>
        <taxon>Malvaceae</taxon>
        <taxon>Malvoideae</taxon>
        <taxon>Hibiscus</taxon>
    </lineage>
</organism>
<dbReference type="GO" id="GO:0007140">
    <property type="term" value="P:male meiotic nuclear division"/>
    <property type="evidence" value="ECO:0007669"/>
    <property type="project" value="UniProtKB-ARBA"/>
</dbReference>
<dbReference type="GO" id="GO:0006289">
    <property type="term" value="P:nucleotide-excision repair"/>
    <property type="evidence" value="ECO:0007669"/>
    <property type="project" value="TreeGrafter"/>
</dbReference>
<sequence>MDLNLTAGAVSRIISREVSTERDLKPLLQVIELKEVQTTSKNPQQQQQEPKKSERYRLLLSDGSLTQQGMLATSKNELVKSSKLQIGSVIQLTQYICNVIQDRMIVIIIELEVIVDKYDIIGKPVAAPRSSRLTQAPTDQPGAVMAQTNSLGGSSLVGSMGDKLNSAGATLQQPTMNQWQGGSRLNESEQIRSPAANAPSFYHKADPSPGFPGSSPINGQFSVRSAGFNNPRPAASRPVSTSNFQSIPTYQQPSPMYSNRGPVAKNEAPLRIIPISALNPYQGRWTIKARVTAKGELRRYNNSRGEGKVFSFDLLDSDGGEIRVTCFNAVVDQFYNQIEAGKIYLISRGSLKPAQKAFNHLNNEHEIFLESTSTVQLCYEDDNRIPRQQFNFRTISEIECMENNTMVDIVGVVSFISPAASIMRKNGMETQKRTLNLRDMSGQSVELTLWGSFCNAEGQQLQSLCDSGEFPVLAVKAGRVSEFNGKAVGSISTTQLFIDPDFPEAHRLKEWFVSTGRNTPSVSISRETSTVSRADNRKTLSQIKDEKLGTSEKPDWITVVARIAYIKLDNFCYTACPIMNGDRQCNKKIYNSVPDSGSYSITWVTAFQESGLELMGVSAKDLYHLRYENQDDEKFMEITRQVMFNKYIFKLKVKEEIFSDEQRVKSTAVKVEKVNFPSDSRSLLDLIEKIKTNDFGPSASKAEFNTPNSGLGYAAGVGIDGSRGIAPTTASREYGLPVNQGSQYGNHYSGSRLRETVSSMNIFCNSCGVTGHSSTNCPTIMNGPVQSVGRDYSDRMYSGTTVGQVSGECFKCHQTGHWARDCPNSGPLPLRH</sequence>
<dbReference type="CDD" id="cd04475">
    <property type="entry name" value="RPA1_DBD_B"/>
    <property type="match status" value="1"/>
</dbReference>
<comment type="subcellular location">
    <subcellularLocation>
        <location evidence="1 13">Nucleus</location>
    </subcellularLocation>
</comment>
<evidence type="ECO:0000313" key="16">
    <source>
        <dbReference type="EMBL" id="KAE8661915.1"/>
    </source>
</evidence>
<name>A0A6A2X4F1_HIBSY</name>
<dbReference type="Proteomes" id="UP000436088">
    <property type="component" value="Unassembled WGS sequence"/>
</dbReference>
<protein>
    <recommendedName>
        <fullName evidence="13">Replication protein A subunit</fullName>
    </recommendedName>
</protein>
<evidence type="ECO:0000256" key="5">
    <source>
        <dbReference type="ARBA" id="ARBA00022763"/>
    </source>
</evidence>
<dbReference type="Pfam" id="PF04057">
    <property type="entry name" value="Rep-A_N"/>
    <property type="match status" value="1"/>
</dbReference>
<feature type="domain" description="CCHC-type" evidence="15">
    <location>
        <begin position="764"/>
        <end position="778"/>
    </location>
</feature>
<keyword evidence="6 12" id="KW-0863">Zinc-finger</keyword>
<evidence type="ECO:0000256" key="10">
    <source>
        <dbReference type="ARBA" id="ARBA00023204"/>
    </source>
</evidence>
<dbReference type="InterPro" id="IPR001878">
    <property type="entry name" value="Znf_CCHC"/>
</dbReference>
<evidence type="ECO:0000259" key="15">
    <source>
        <dbReference type="PROSITE" id="PS50158"/>
    </source>
</evidence>
<dbReference type="GO" id="GO:0007004">
    <property type="term" value="P:telomere maintenance via telomerase"/>
    <property type="evidence" value="ECO:0007669"/>
    <property type="project" value="TreeGrafter"/>
</dbReference>
<dbReference type="PROSITE" id="PS50158">
    <property type="entry name" value="ZF_CCHC"/>
    <property type="match status" value="2"/>
</dbReference>
<dbReference type="Gene3D" id="4.10.60.10">
    <property type="entry name" value="Zinc finger, CCHC-type"/>
    <property type="match status" value="1"/>
</dbReference>
<evidence type="ECO:0000256" key="14">
    <source>
        <dbReference type="SAM" id="MobiDB-lite"/>
    </source>
</evidence>
<dbReference type="CDD" id="cd04476">
    <property type="entry name" value="RPA1_DBD_C"/>
    <property type="match status" value="1"/>
</dbReference>
<dbReference type="SUPFAM" id="SSF57756">
    <property type="entry name" value="Retrovirus zinc finger-like domains"/>
    <property type="match status" value="1"/>
</dbReference>
<comment type="similarity">
    <text evidence="2 13">Belongs to the replication factor A protein 1 family.</text>
</comment>
<dbReference type="Gene3D" id="2.40.50.140">
    <property type="entry name" value="Nucleic acid-binding proteins"/>
    <property type="match status" value="4"/>
</dbReference>
<accession>A0A6A2X4F1</accession>
<dbReference type="SMART" id="SM00343">
    <property type="entry name" value="ZnF_C2HC"/>
    <property type="match status" value="2"/>
</dbReference>
<dbReference type="FunFam" id="2.40.50.140:FF:000064">
    <property type="entry name" value="Replication protein A subunit"/>
    <property type="match status" value="1"/>
</dbReference>
<dbReference type="InterPro" id="IPR004591">
    <property type="entry name" value="Rfa1"/>
</dbReference>
<dbReference type="SUPFAM" id="SSF50249">
    <property type="entry name" value="Nucleic acid-binding proteins"/>
    <property type="match status" value="4"/>
</dbReference>
<comment type="caution">
    <text evidence="16">The sequence shown here is derived from an EMBL/GenBank/DDBJ whole genome shotgun (WGS) entry which is preliminary data.</text>
</comment>
<dbReference type="GO" id="GO:0005840">
    <property type="term" value="C:ribosome"/>
    <property type="evidence" value="ECO:0007669"/>
    <property type="project" value="UniProtKB-KW"/>
</dbReference>
<evidence type="ECO:0000256" key="4">
    <source>
        <dbReference type="ARBA" id="ARBA00022723"/>
    </source>
</evidence>
<gene>
    <name evidence="16" type="ORF">F3Y22_tig00113722pilonHSYRG00320</name>
</gene>
<dbReference type="PANTHER" id="PTHR23273:SF4">
    <property type="entry name" value="REPLICATION PROTEIN A OB DOMAIN-CONTAINING PROTEIN"/>
    <property type="match status" value="1"/>
</dbReference>
<evidence type="ECO:0000256" key="6">
    <source>
        <dbReference type="ARBA" id="ARBA00022771"/>
    </source>
</evidence>
<evidence type="ECO:0000256" key="8">
    <source>
        <dbReference type="ARBA" id="ARBA00023125"/>
    </source>
</evidence>
<dbReference type="GO" id="GO:0043047">
    <property type="term" value="F:single-stranded telomeric DNA binding"/>
    <property type="evidence" value="ECO:0007669"/>
    <property type="project" value="TreeGrafter"/>
</dbReference>
<keyword evidence="10" id="KW-0234">DNA repair</keyword>
<dbReference type="InterPro" id="IPR047192">
    <property type="entry name" value="Euk_RPA1_DBD_C"/>
</dbReference>
<keyword evidence="8 13" id="KW-0238">DNA-binding</keyword>
<dbReference type="GO" id="GO:0006260">
    <property type="term" value="P:DNA replication"/>
    <property type="evidence" value="ECO:0007669"/>
    <property type="project" value="UniProtKB-KW"/>
</dbReference>
<dbReference type="FunFam" id="2.40.50.140:FF:000117">
    <property type="entry name" value="Replication protein A subunit"/>
    <property type="match status" value="1"/>
</dbReference>